<evidence type="ECO:0000313" key="2">
    <source>
        <dbReference type="EMBL" id="RXH97926.1"/>
    </source>
</evidence>
<name>A0A498JSA5_MALDO</name>
<organism evidence="2 3">
    <name type="scientific">Malus domestica</name>
    <name type="common">Apple</name>
    <name type="synonym">Pyrus malus</name>
    <dbReference type="NCBI Taxonomy" id="3750"/>
    <lineage>
        <taxon>Eukaryota</taxon>
        <taxon>Viridiplantae</taxon>
        <taxon>Streptophyta</taxon>
        <taxon>Embryophyta</taxon>
        <taxon>Tracheophyta</taxon>
        <taxon>Spermatophyta</taxon>
        <taxon>Magnoliopsida</taxon>
        <taxon>eudicotyledons</taxon>
        <taxon>Gunneridae</taxon>
        <taxon>Pentapetalae</taxon>
        <taxon>rosids</taxon>
        <taxon>fabids</taxon>
        <taxon>Rosales</taxon>
        <taxon>Rosaceae</taxon>
        <taxon>Amygdaloideae</taxon>
        <taxon>Maleae</taxon>
        <taxon>Malus</taxon>
    </lineage>
</organism>
<sequence>MTDNKLLTLGLLEKSNFLHYLVLFIFGCSVFAFKWLSSSPFFLWNSRSHWFLQLLSLKRRNVIGGVKYWRDN</sequence>
<reference evidence="2 3" key="1">
    <citation type="submission" date="2018-10" db="EMBL/GenBank/DDBJ databases">
        <title>A high-quality apple genome assembly.</title>
        <authorList>
            <person name="Hu J."/>
        </authorList>
    </citation>
    <scope>NUCLEOTIDE SEQUENCE [LARGE SCALE GENOMIC DNA]</scope>
    <source>
        <strain evidence="3">cv. HFTH1</strain>
        <tissue evidence="2">Young leaf</tissue>
    </source>
</reference>
<keyword evidence="3" id="KW-1185">Reference proteome</keyword>
<feature type="transmembrane region" description="Helical" evidence="1">
    <location>
        <begin position="17"/>
        <end position="37"/>
    </location>
</feature>
<keyword evidence="1" id="KW-1133">Transmembrane helix</keyword>
<dbReference type="PROSITE" id="PS51257">
    <property type="entry name" value="PROKAR_LIPOPROTEIN"/>
    <property type="match status" value="1"/>
</dbReference>
<dbReference type="EMBL" id="RDQH01000331">
    <property type="protein sequence ID" value="RXH97926.1"/>
    <property type="molecule type" value="Genomic_DNA"/>
</dbReference>
<comment type="caution">
    <text evidence="2">The sequence shown here is derived from an EMBL/GenBank/DDBJ whole genome shotgun (WGS) entry which is preliminary data.</text>
</comment>
<keyword evidence="1" id="KW-0812">Transmembrane</keyword>
<accession>A0A498JSA5</accession>
<evidence type="ECO:0000313" key="3">
    <source>
        <dbReference type="Proteomes" id="UP000290289"/>
    </source>
</evidence>
<dbReference type="AlphaFoldDB" id="A0A498JSA5"/>
<dbReference type="Proteomes" id="UP000290289">
    <property type="component" value="Chromosome 5"/>
</dbReference>
<gene>
    <name evidence="2" type="ORF">DVH24_010251</name>
</gene>
<proteinExistence type="predicted"/>
<evidence type="ECO:0000256" key="1">
    <source>
        <dbReference type="SAM" id="Phobius"/>
    </source>
</evidence>
<keyword evidence="1" id="KW-0472">Membrane</keyword>
<protein>
    <submittedName>
        <fullName evidence="2">Uncharacterized protein</fullName>
    </submittedName>
</protein>